<dbReference type="EMBL" id="KZ503293">
    <property type="protein sequence ID" value="PKU66128.1"/>
    <property type="molecule type" value="Genomic_DNA"/>
</dbReference>
<dbReference type="Proteomes" id="UP000233837">
    <property type="component" value="Unassembled WGS sequence"/>
</dbReference>
<reference evidence="1 2" key="1">
    <citation type="journal article" date="2016" name="Sci. Rep.">
        <title>The Dendrobium catenatum Lindl. genome sequence provides insights into polysaccharide synthase, floral development and adaptive evolution.</title>
        <authorList>
            <person name="Zhang G.Q."/>
            <person name="Xu Q."/>
            <person name="Bian C."/>
            <person name="Tsai W.C."/>
            <person name="Yeh C.M."/>
            <person name="Liu K.W."/>
            <person name="Yoshida K."/>
            <person name="Zhang L.S."/>
            <person name="Chang S.B."/>
            <person name="Chen F."/>
            <person name="Shi Y."/>
            <person name="Su Y.Y."/>
            <person name="Zhang Y.Q."/>
            <person name="Chen L.J."/>
            <person name="Yin Y."/>
            <person name="Lin M."/>
            <person name="Huang H."/>
            <person name="Deng H."/>
            <person name="Wang Z.W."/>
            <person name="Zhu S.L."/>
            <person name="Zhao X."/>
            <person name="Deng C."/>
            <person name="Niu S.C."/>
            <person name="Huang J."/>
            <person name="Wang M."/>
            <person name="Liu G.H."/>
            <person name="Yang H.J."/>
            <person name="Xiao X.J."/>
            <person name="Hsiao Y.Y."/>
            <person name="Wu W.L."/>
            <person name="Chen Y.Y."/>
            <person name="Mitsuda N."/>
            <person name="Ohme-Takagi M."/>
            <person name="Luo Y.B."/>
            <person name="Van de Peer Y."/>
            <person name="Liu Z.J."/>
        </authorList>
    </citation>
    <scope>NUCLEOTIDE SEQUENCE [LARGE SCALE GENOMIC DNA]</scope>
    <source>
        <tissue evidence="1">The whole plant</tissue>
    </source>
</reference>
<dbReference type="AlphaFoldDB" id="A0A2I0VRU1"/>
<organism evidence="1 2">
    <name type="scientific">Dendrobium catenatum</name>
    <dbReference type="NCBI Taxonomy" id="906689"/>
    <lineage>
        <taxon>Eukaryota</taxon>
        <taxon>Viridiplantae</taxon>
        <taxon>Streptophyta</taxon>
        <taxon>Embryophyta</taxon>
        <taxon>Tracheophyta</taxon>
        <taxon>Spermatophyta</taxon>
        <taxon>Magnoliopsida</taxon>
        <taxon>Liliopsida</taxon>
        <taxon>Asparagales</taxon>
        <taxon>Orchidaceae</taxon>
        <taxon>Epidendroideae</taxon>
        <taxon>Malaxideae</taxon>
        <taxon>Dendrobiinae</taxon>
        <taxon>Dendrobium</taxon>
    </lineage>
</organism>
<evidence type="ECO:0000313" key="1">
    <source>
        <dbReference type="EMBL" id="PKU66128.1"/>
    </source>
</evidence>
<keyword evidence="2" id="KW-1185">Reference proteome</keyword>
<proteinExistence type="predicted"/>
<gene>
    <name evidence="1" type="ORF">MA16_Dca022672</name>
</gene>
<sequence>MMVNSLLSKLISQRLNFFFCNEAYTMLIYRTSMGSRPPFGSPNLLQHLVEEYRKALQQTSMSTKLYVVIQPILVYTGLIEQLQHFFELEDMTSSVNLQEAFDVIGVARVKLFGGGMKTRGYGKQQQVVELYAYVGVELSRVVWLGWELGEE</sequence>
<accession>A0A2I0VRU1</accession>
<name>A0A2I0VRU1_9ASPA</name>
<evidence type="ECO:0000313" key="2">
    <source>
        <dbReference type="Proteomes" id="UP000233837"/>
    </source>
</evidence>
<reference evidence="1 2" key="2">
    <citation type="journal article" date="2017" name="Nature">
        <title>The Apostasia genome and the evolution of orchids.</title>
        <authorList>
            <person name="Zhang G.Q."/>
            <person name="Liu K.W."/>
            <person name="Li Z."/>
            <person name="Lohaus R."/>
            <person name="Hsiao Y.Y."/>
            <person name="Niu S.C."/>
            <person name="Wang J.Y."/>
            <person name="Lin Y.C."/>
            <person name="Xu Q."/>
            <person name="Chen L.J."/>
            <person name="Yoshida K."/>
            <person name="Fujiwara S."/>
            <person name="Wang Z.W."/>
            <person name="Zhang Y.Q."/>
            <person name="Mitsuda N."/>
            <person name="Wang M."/>
            <person name="Liu G.H."/>
            <person name="Pecoraro L."/>
            <person name="Huang H.X."/>
            <person name="Xiao X.J."/>
            <person name="Lin M."/>
            <person name="Wu X.Y."/>
            <person name="Wu W.L."/>
            <person name="Chen Y.Y."/>
            <person name="Chang S.B."/>
            <person name="Sakamoto S."/>
            <person name="Ohme-Takagi M."/>
            <person name="Yagi M."/>
            <person name="Zeng S.J."/>
            <person name="Shen C.Y."/>
            <person name="Yeh C.M."/>
            <person name="Luo Y.B."/>
            <person name="Tsai W.C."/>
            <person name="Van de Peer Y."/>
            <person name="Liu Z.J."/>
        </authorList>
    </citation>
    <scope>NUCLEOTIDE SEQUENCE [LARGE SCALE GENOMIC DNA]</scope>
    <source>
        <tissue evidence="1">The whole plant</tissue>
    </source>
</reference>
<protein>
    <submittedName>
        <fullName evidence="1">E3 ubiquitin-protein ligase UBR4</fullName>
    </submittedName>
</protein>